<sequence>MTENASDKNQKSLGWCPMEQNFIKTPVYCIGDCYDSTEINSGGGEKKNFRIKNGVIIAKKSIQTLFQNKKLFWFSFIAGLIILAMFVLEINLMSLADSHTYWTLGYLQGLLFTFSIELLAFSAINLLLADLLINLSLAKTKGYVDLKLSLSVLKSHFYQVFGWSFIIALAGTALYTVLTHSHLYTHIYPWFASVLYIPFIYYIPDIVLSAQNHIFIKIIISSALFLMTLFTIPGIVLENKNIISALLSSFSVFRKALIEIFGCFLIFGVILFLISLPEFFISLTPALVGYDYHFFSVHHFEMTTVCIIFLIGWWVFITSVFTVLGIAVHKIHYYCKTGIIE</sequence>
<feature type="transmembrane region" description="Helical" evidence="1">
    <location>
        <begin position="156"/>
        <end position="177"/>
    </location>
</feature>
<dbReference type="GeneID" id="79950117"/>
<gene>
    <name evidence="2" type="ORF">L1994_06925</name>
</gene>
<accession>A0AAF0FNM3</accession>
<keyword evidence="3" id="KW-1185">Reference proteome</keyword>
<protein>
    <submittedName>
        <fullName evidence="2">Uncharacterized protein</fullName>
    </submittedName>
</protein>
<feature type="transmembrane region" description="Helical" evidence="1">
    <location>
        <begin position="110"/>
        <end position="135"/>
    </location>
</feature>
<dbReference type="RefSeq" id="WP_278098733.1">
    <property type="nucleotide sequence ID" value="NZ_CP091092.1"/>
</dbReference>
<feature type="transmembrane region" description="Helical" evidence="1">
    <location>
        <begin position="183"/>
        <end position="202"/>
    </location>
</feature>
<feature type="transmembrane region" description="Helical" evidence="1">
    <location>
        <begin position="71"/>
        <end position="90"/>
    </location>
</feature>
<feature type="transmembrane region" description="Helical" evidence="1">
    <location>
        <begin position="302"/>
        <end position="328"/>
    </location>
</feature>
<keyword evidence="1" id="KW-0812">Transmembrane</keyword>
<dbReference type="EMBL" id="CP091092">
    <property type="protein sequence ID" value="WFN35894.1"/>
    <property type="molecule type" value="Genomic_DNA"/>
</dbReference>
<organism evidence="2 3">
    <name type="scientific">Methanomicrobium antiquum</name>
    <dbReference type="NCBI Taxonomy" id="487686"/>
    <lineage>
        <taxon>Archaea</taxon>
        <taxon>Methanobacteriati</taxon>
        <taxon>Methanobacteriota</taxon>
        <taxon>Stenosarchaea group</taxon>
        <taxon>Methanomicrobia</taxon>
        <taxon>Methanomicrobiales</taxon>
        <taxon>Methanomicrobiaceae</taxon>
        <taxon>Methanomicrobium</taxon>
    </lineage>
</organism>
<proteinExistence type="predicted"/>
<evidence type="ECO:0000313" key="2">
    <source>
        <dbReference type="EMBL" id="WFN35894.1"/>
    </source>
</evidence>
<feature type="transmembrane region" description="Helical" evidence="1">
    <location>
        <begin position="256"/>
        <end position="281"/>
    </location>
</feature>
<keyword evidence="1" id="KW-0472">Membrane</keyword>
<dbReference type="Proteomes" id="UP001218895">
    <property type="component" value="Chromosome"/>
</dbReference>
<dbReference type="AlphaFoldDB" id="A0AAF0FNM3"/>
<feature type="transmembrane region" description="Helical" evidence="1">
    <location>
        <begin position="214"/>
        <end position="236"/>
    </location>
</feature>
<dbReference type="KEGG" id="manq:L1994_06925"/>
<evidence type="ECO:0000256" key="1">
    <source>
        <dbReference type="SAM" id="Phobius"/>
    </source>
</evidence>
<evidence type="ECO:0000313" key="3">
    <source>
        <dbReference type="Proteomes" id="UP001218895"/>
    </source>
</evidence>
<keyword evidence="1" id="KW-1133">Transmembrane helix</keyword>
<reference evidence="2" key="1">
    <citation type="submission" date="2022-01" db="EMBL/GenBank/DDBJ databases">
        <title>Complete genome of Methanomicrobium antiquum DSM 21220.</title>
        <authorList>
            <person name="Chen S.-C."/>
            <person name="You Y.-T."/>
            <person name="Zhou Y.-Z."/>
            <person name="Lai M.-C."/>
        </authorList>
    </citation>
    <scope>NUCLEOTIDE SEQUENCE</scope>
    <source>
        <strain evidence="2">DSM 21220</strain>
    </source>
</reference>
<name>A0AAF0FNM3_9EURY</name>